<dbReference type="Proteomes" id="UP000516260">
    <property type="component" value="Chromosome 22"/>
</dbReference>
<feature type="compositionally biased region" description="Polar residues" evidence="2">
    <location>
        <begin position="252"/>
        <end position="263"/>
    </location>
</feature>
<dbReference type="EMBL" id="SWLE01000015">
    <property type="protein sequence ID" value="TNM91528.1"/>
    <property type="molecule type" value="Genomic_DNA"/>
</dbReference>
<feature type="compositionally biased region" description="Basic residues" evidence="2">
    <location>
        <begin position="1"/>
        <end position="13"/>
    </location>
</feature>
<dbReference type="PANTHER" id="PTHR16095">
    <property type="entry name" value="TRANSMEMBRANE PROTEIN 143 FAMILY MEMBER"/>
    <property type="match status" value="1"/>
</dbReference>
<evidence type="ECO:0000256" key="1">
    <source>
        <dbReference type="ARBA" id="ARBA00022553"/>
    </source>
</evidence>
<dbReference type="PANTHER" id="PTHR16095:SF9">
    <property type="entry name" value="PROLINE AND SERINE-RICH PROTEIN 2"/>
    <property type="match status" value="1"/>
</dbReference>
<feature type="region of interest" description="Disordered" evidence="2">
    <location>
        <begin position="1"/>
        <end position="22"/>
    </location>
</feature>
<organism evidence="3 4">
    <name type="scientific">Takifugu bimaculatus</name>
    <dbReference type="NCBI Taxonomy" id="433685"/>
    <lineage>
        <taxon>Eukaryota</taxon>
        <taxon>Metazoa</taxon>
        <taxon>Chordata</taxon>
        <taxon>Craniata</taxon>
        <taxon>Vertebrata</taxon>
        <taxon>Euteleostomi</taxon>
        <taxon>Actinopterygii</taxon>
        <taxon>Neopterygii</taxon>
        <taxon>Teleostei</taxon>
        <taxon>Neoteleostei</taxon>
        <taxon>Acanthomorphata</taxon>
        <taxon>Eupercaria</taxon>
        <taxon>Tetraodontiformes</taxon>
        <taxon>Tetradontoidea</taxon>
        <taxon>Tetraodontidae</taxon>
        <taxon>Takifugu</taxon>
    </lineage>
</organism>
<protein>
    <recommendedName>
        <fullName evidence="5">Proline and serine-rich protein 2</fullName>
    </recommendedName>
</protein>
<reference evidence="3 4" key="1">
    <citation type="submission" date="2019-04" db="EMBL/GenBank/DDBJ databases">
        <title>The sequence and de novo assembly of Takifugu bimaculatus genome using PacBio and Hi-C technologies.</title>
        <authorList>
            <person name="Xu P."/>
            <person name="Liu B."/>
            <person name="Zhou Z."/>
        </authorList>
    </citation>
    <scope>NUCLEOTIDE SEQUENCE [LARGE SCALE GENOMIC DNA]</scope>
    <source>
        <strain evidence="3">TB-2018</strain>
        <tissue evidence="3">Muscle</tissue>
    </source>
</reference>
<feature type="region of interest" description="Disordered" evidence="2">
    <location>
        <begin position="179"/>
        <end position="207"/>
    </location>
</feature>
<feature type="compositionally biased region" description="Polar residues" evidence="2">
    <location>
        <begin position="618"/>
        <end position="627"/>
    </location>
</feature>
<feature type="region of interest" description="Disordered" evidence="2">
    <location>
        <begin position="473"/>
        <end position="638"/>
    </location>
</feature>
<feature type="compositionally biased region" description="Polar residues" evidence="2">
    <location>
        <begin position="223"/>
        <end position="240"/>
    </location>
</feature>
<evidence type="ECO:0000256" key="2">
    <source>
        <dbReference type="SAM" id="MobiDB-lite"/>
    </source>
</evidence>
<keyword evidence="4" id="KW-1185">Reference proteome</keyword>
<evidence type="ECO:0008006" key="5">
    <source>
        <dbReference type="Google" id="ProtNLM"/>
    </source>
</evidence>
<feature type="compositionally biased region" description="Polar residues" evidence="2">
    <location>
        <begin position="548"/>
        <end position="575"/>
    </location>
</feature>
<proteinExistence type="predicted"/>
<comment type="caution">
    <text evidence="3">The sequence shown here is derived from an EMBL/GenBank/DDBJ whole genome shotgun (WGS) entry which is preliminary data.</text>
</comment>
<keyword evidence="1" id="KW-0597">Phosphoprotein</keyword>
<name>A0A4Z2BIG6_9TELE</name>
<accession>A0A4Z2BIG6</accession>
<feature type="compositionally biased region" description="Pro residues" evidence="2">
    <location>
        <begin position="479"/>
        <end position="492"/>
    </location>
</feature>
<evidence type="ECO:0000313" key="4">
    <source>
        <dbReference type="Proteomes" id="UP000516260"/>
    </source>
</evidence>
<evidence type="ECO:0000313" key="3">
    <source>
        <dbReference type="EMBL" id="TNM91528.1"/>
    </source>
</evidence>
<sequence>MDPHFRYRVHGRNSKTGEDDGLHFLSREEQECLQFFEKTIDSLEESLEDNDQQPTARSRGVEEVDGRLNFTGSKDHDIIDLVRPQPDLVQSRVMDFDPTHPDFQNMLPTPGSHMEMKPRHDPMDSLPLDNNFGSTDSQALSYHPPGCIPTPVLIAQKIAETQPSGTTNLQPTSVHRCWSEEYEKSSSPSIDIPGKQAPPTSAKPTRYPANINVILGSKDQQSHSHSNVNLQERSPSQVDGNSEIPRRHSLRENNSISNLLPATVPETNYQPPAVPQTNYQPPAVPQTNYQPPAVPQTNYQPAVPQTNYQPPAVPQTNYQPPAVPQINYQPPAVPQTNYQPPVVPQTNYQPPVVPKTNYQPPAVPQTNYQPPAVPQTNYQPPVVPKTNYQTPAVPQTNYQPPAVPQTNYQTPAVPKTSYQPPAVPQKSYHPAAVPQTNYHPPALETTASVPPHPEVTSLEFNSYGGKSIVVKPTTLPKTELPPSPTSPEPKLLPPALANPTEFNTYGGKSKTINPAPPVVKKSNLPDILSSHMDKTQSLPAGSDPTPPESSSYRGKNPTVNPSTGLNHPPNLTTRSVKAPAPTPAPRPPRNSYHGPGLTQKPAQRALSPQYRRKPASMFPSQGVTVQFSGRGATEESRKDALRKLGLLKDS</sequence>
<feature type="region of interest" description="Disordered" evidence="2">
    <location>
        <begin position="219"/>
        <end position="263"/>
    </location>
</feature>
<gene>
    <name evidence="3" type="ORF">fugu_019908</name>
</gene>
<dbReference type="AlphaFoldDB" id="A0A4Z2BIG6"/>